<name>A0A841FBG0_9ACTN</name>
<dbReference type="Proteomes" id="UP000548476">
    <property type="component" value="Unassembled WGS sequence"/>
</dbReference>
<dbReference type="EMBL" id="JACHGT010000005">
    <property type="protein sequence ID" value="MBB6034611.1"/>
    <property type="molecule type" value="Genomic_DNA"/>
</dbReference>
<evidence type="ECO:0000313" key="1">
    <source>
        <dbReference type="EMBL" id="MBB6034611.1"/>
    </source>
</evidence>
<evidence type="ECO:0008006" key="3">
    <source>
        <dbReference type="Google" id="ProtNLM"/>
    </source>
</evidence>
<keyword evidence="2" id="KW-1185">Reference proteome</keyword>
<dbReference type="AlphaFoldDB" id="A0A841FBG0"/>
<sequence>MGILTEYFTVDDDAVTPELIEHGPYGLLPEEDKLIAKGIDPVVMLGQLGEQLTGVDFLEIGGSDRCGGGPEHSVERLTTAMRDALAAIDPADVPAVAATWVTIEEFGGGVNGPDMEWFVTDLSALARRAVSSGRHLYCWWSL</sequence>
<organism evidence="1 2">
    <name type="scientific">Phytomonospora endophytica</name>
    <dbReference type="NCBI Taxonomy" id="714109"/>
    <lineage>
        <taxon>Bacteria</taxon>
        <taxon>Bacillati</taxon>
        <taxon>Actinomycetota</taxon>
        <taxon>Actinomycetes</taxon>
        <taxon>Micromonosporales</taxon>
        <taxon>Micromonosporaceae</taxon>
        <taxon>Phytomonospora</taxon>
    </lineage>
</organism>
<reference evidence="1 2" key="1">
    <citation type="submission" date="2020-08" db="EMBL/GenBank/DDBJ databases">
        <title>Genomic Encyclopedia of Type Strains, Phase IV (KMG-IV): sequencing the most valuable type-strain genomes for metagenomic binning, comparative biology and taxonomic classification.</title>
        <authorList>
            <person name="Goeker M."/>
        </authorList>
    </citation>
    <scope>NUCLEOTIDE SEQUENCE [LARGE SCALE GENOMIC DNA]</scope>
    <source>
        <strain evidence="1 2">YIM 65646</strain>
    </source>
</reference>
<gene>
    <name evidence="1" type="ORF">HNR73_002465</name>
</gene>
<accession>A0A841FBG0</accession>
<dbReference type="RefSeq" id="WP_184787493.1">
    <property type="nucleotide sequence ID" value="NZ_BONT01000110.1"/>
</dbReference>
<proteinExistence type="predicted"/>
<evidence type="ECO:0000313" key="2">
    <source>
        <dbReference type="Proteomes" id="UP000548476"/>
    </source>
</evidence>
<protein>
    <recommendedName>
        <fullName evidence="3">DUF1877 domain-containing protein</fullName>
    </recommendedName>
</protein>
<comment type="caution">
    <text evidence="1">The sequence shown here is derived from an EMBL/GenBank/DDBJ whole genome shotgun (WGS) entry which is preliminary data.</text>
</comment>